<name>A0A4R2C8C8_SHIGR</name>
<sequence>MDHDLIGLHKYNPVLGPLVGLGYMVQFPEVEWNLMICRARAGEGYSLPGARHRPMYVTEEKMLDPRIAANNTGDVRLVVLADAVEAGDTAIKRRMVHEEIDIPVAGMLKLPYQPRLPFFAITPAIRAFFHGVHQDEAADRRIECGLNKAVFITWRDRNPLPQEGSAVMISDHEVDRHGQRGHDLPKKIIGRRLGFMRQIAQYDAGERICVVLHDISDAGTQARLRIQPVKHLTARYEVRVANADELVSS</sequence>
<proteinExistence type="predicted"/>
<protein>
    <submittedName>
        <fullName evidence="1">Uncharacterized protein</fullName>
    </submittedName>
</protein>
<gene>
    <name evidence="1" type="ORF">EV665_1277</name>
</gene>
<dbReference type="Proteomes" id="UP000295351">
    <property type="component" value="Unassembled WGS sequence"/>
</dbReference>
<dbReference type="AlphaFoldDB" id="A0A4R2C8C8"/>
<evidence type="ECO:0000313" key="1">
    <source>
        <dbReference type="EMBL" id="TCN35632.1"/>
    </source>
</evidence>
<reference evidence="1 2" key="1">
    <citation type="submission" date="2019-03" db="EMBL/GenBank/DDBJ databases">
        <title>Genomic Encyclopedia of Type Strains, Phase IV (KMG-IV): sequencing the most valuable type-strain genomes for metagenomic binning, comparative biology and taxonomic classification.</title>
        <authorList>
            <person name="Goeker M."/>
        </authorList>
    </citation>
    <scope>NUCLEOTIDE SEQUENCE [LARGE SCALE GENOMIC DNA]</scope>
    <source>
        <strain evidence="1 2">DSM 18401</strain>
    </source>
</reference>
<keyword evidence="2" id="KW-1185">Reference proteome</keyword>
<dbReference type="EMBL" id="SLVX01000027">
    <property type="protein sequence ID" value="TCN35632.1"/>
    <property type="molecule type" value="Genomic_DNA"/>
</dbReference>
<evidence type="ECO:0000313" key="2">
    <source>
        <dbReference type="Proteomes" id="UP000295351"/>
    </source>
</evidence>
<accession>A0A4R2C8C8</accession>
<comment type="caution">
    <text evidence="1">The sequence shown here is derived from an EMBL/GenBank/DDBJ whole genome shotgun (WGS) entry which is preliminary data.</text>
</comment>
<organism evidence="1 2">
    <name type="scientific">Shinella granuli</name>
    <dbReference type="NCBI Taxonomy" id="323621"/>
    <lineage>
        <taxon>Bacteria</taxon>
        <taxon>Pseudomonadati</taxon>
        <taxon>Pseudomonadota</taxon>
        <taxon>Alphaproteobacteria</taxon>
        <taxon>Hyphomicrobiales</taxon>
        <taxon>Rhizobiaceae</taxon>
        <taxon>Shinella</taxon>
    </lineage>
</organism>